<organism evidence="2 3">
    <name type="scientific">Streptomyces prasinus</name>
    <dbReference type="NCBI Taxonomy" id="67345"/>
    <lineage>
        <taxon>Bacteria</taxon>
        <taxon>Bacillati</taxon>
        <taxon>Actinomycetota</taxon>
        <taxon>Actinomycetes</taxon>
        <taxon>Kitasatosporales</taxon>
        <taxon>Streptomycetaceae</taxon>
        <taxon>Streptomyces</taxon>
    </lineage>
</organism>
<dbReference type="EMBL" id="CP023697">
    <property type="protein sequence ID" value="QEV08553.1"/>
    <property type="molecule type" value="Genomic_DNA"/>
</dbReference>
<evidence type="ECO:0000313" key="2">
    <source>
        <dbReference type="EMBL" id="QEV08553.1"/>
    </source>
</evidence>
<protein>
    <submittedName>
        <fullName evidence="2">Uncharacterized protein</fullName>
    </submittedName>
</protein>
<keyword evidence="3" id="KW-1185">Reference proteome</keyword>
<dbReference type="GeneID" id="95537875"/>
<feature type="chain" id="PRO_5047545406" evidence="1">
    <location>
        <begin position="37"/>
        <end position="162"/>
    </location>
</feature>
<dbReference type="InterPro" id="IPR006311">
    <property type="entry name" value="TAT_signal"/>
</dbReference>
<gene>
    <name evidence="2" type="ORF">CP972_25585</name>
</gene>
<proteinExistence type="predicted"/>
<feature type="signal peptide" evidence="1">
    <location>
        <begin position="1"/>
        <end position="36"/>
    </location>
</feature>
<keyword evidence="1" id="KW-0732">Signal</keyword>
<evidence type="ECO:0000313" key="3">
    <source>
        <dbReference type="Proteomes" id="UP000326041"/>
    </source>
</evidence>
<dbReference type="PROSITE" id="PS51318">
    <property type="entry name" value="TAT"/>
    <property type="match status" value="1"/>
</dbReference>
<dbReference type="Proteomes" id="UP000326041">
    <property type="component" value="Chromosome"/>
</dbReference>
<reference evidence="2 3" key="1">
    <citation type="submission" date="2017-09" db="EMBL/GenBank/DDBJ databases">
        <authorList>
            <person name="Lee N."/>
            <person name="Cho B.-K."/>
        </authorList>
    </citation>
    <scope>NUCLEOTIDE SEQUENCE [LARGE SCALE GENOMIC DNA]</scope>
    <source>
        <strain evidence="2 3">ATCC 13879</strain>
    </source>
</reference>
<name>A0ABX6B0L3_9ACTN</name>
<evidence type="ECO:0000256" key="1">
    <source>
        <dbReference type="SAM" id="SignalP"/>
    </source>
</evidence>
<dbReference type="RefSeq" id="WP_150475486.1">
    <property type="nucleotide sequence ID" value="NZ_CP023697.1"/>
</dbReference>
<sequence>MTAVGHSRARRRGLKACGVVTAALVAVTVAGPVAIAAGGPSATAPVPVAAGVLSDPTPEEQQQLREVAGAIWTPQLAAGWNMNAEVADVLSTATGEILRCSEAFSLVPRPPGFLPGLGYLVNYWKNLRDYFLAVKDNRTYRACVVTTAANYRSAIEMASMGI</sequence>
<accession>A0ABX6B0L3</accession>